<name>A0ABR3TJF4_9PEZI</name>
<dbReference type="Gene3D" id="3.40.640.10">
    <property type="entry name" value="Type I PLP-dependent aspartate aminotransferase-like (Major domain)"/>
    <property type="match status" value="1"/>
</dbReference>
<dbReference type="PROSITE" id="PS00868">
    <property type="entry name" value="CYS_MET_METAB_PP"/>
    <property type="match status" value="1"/>
</dbReference>
<proteinExistence type="predicted"/>
<comment type="cofactor">
    <cofactor evidence="1">
        <name>pyridoxal 5'-phosphate</name>
        <dbReference type="ChEBI" id="CHEBI:597326"/>
    </cofactor>
</comment>
<dbReference type="InterPro" id="IPR000277">
    <property type="entry name" value="Cys/Met-Metab_PyrdxlP-dep_enz"/>
</dbReference>
<dbReference type="PANTHER" id="PTHR42699">
    <property type="match status" value="1"/>
</dbReference>
<evidence type="ECO:0000313" key="4">
    <source>
        <dbReference type="EMBL" id="KAL1639465.1"/>
    </source>
</evidence>
<evidence type="ECO:0000256" key="2">
    <source>
        <dbReference type="ARBA" id="ARBA00022898"/>
    </source>
</evidence>
<dbReference type="InterPro" id="IPR015422">
    <property type="entry name" value="PyrdxlP-dep_Trfase_small"/>
</dbReference>
<protein>
    <submittedName>
        <fullName evidence="4">Cystathionine gamma-synthase</fullName>
    </submittedName>
</protein>
<reference evidence="4 5" key="1">
    <citation type="journal article" date="2023" name="Plant Dis.">
        <title>First Report of Diplodia intermedia Causing Canker and Dieback Diseases on Apple Trees in Canada.</title>
        <authorList>
            <person name="Ellouze W."/>
            <person name="Ilyukhin E."/>
            <person name="Sulman M."/>
            <person name="Ali S."/>
        </authorList>
    </citation>
    <scope>NUCLEOTIDE SEQUENCE [LARGE SCALE GENOMIC DNA]</scope>
    <source>
        <strain evidence="4 5">M45-28</strain>
    </source>
</reference>
<dbReference type="InterPro" id="IPR054542">
    <property type="entry name" value="Cys_met_metab_PP"/>
</dbReference>
<gene>
    <name evidence="4" type="primary">STR2</name>
    <name evidence="4" type="ORF">SLS58_007897</name>
</gene>
<dbReference type="Proteomes" id="UP001521184">
    <property type="component" value="Unassembled WGS sequence"/>
</dbReference>
<dbReference type="InterPro" id="IPR051750">
    <property type="entry name" value="Trans-sulfuration_enzymes"/>
</dbReference>
<evidence type="ECO:0000313" key="5">
    <source>
        <dbReference type="Proteomes" id="UP001521184"/>
    </source>
</evidence>
<keyword evidence="2" id="KW-0663">Pyridoxal phosphate</keyword>
<dbReference type="PANTHER" id="PTHR42699:SF1">
    <property type="entry name" value="CYSTATHIONINE GAMMA-SYNTHASE-RELATED"/>
    <property type="match status" value="1"/>
</dbReference>
<feature type="region of interest" description="Disordered" evidence="3">
    <location>
        <begin position="185"/>
        <end position="209"/>
    </location>
</feature>
<dbReference type="Gene3D" id="3.90.1150.10">
    <property type="entry name" value="Aspartate Aminotransferase, domain 1"/>
    <property type="match status" value="1"/>
</dbReference>
<comment type="caution">
    <text evidence="4">The sequence shown here is derived from an EMBL/GenBank/DDBJ whole genome shotgun (WGS) entry which is preliminary data.</text>
</comment>
<dbReference type="InterPro" id="IPR015424">
    <property type="entry name" value="PyrdxlP-dep_Trfase"/>
</dbReference>
<keyword evidence="5" id="KW-1185">Reference proteome</keyword>
<organism evidence="4 5">
    <name type="scientific">Diplodia intermedia</name>
    <dbReference type="NCBI Taxonomy" id="856260"/>
    <lineage>
        <taxon>Eukaryota</taxon>
        <taxon>Fungi</taxon>
        <taxon>Dikarya</taxon>
        <taxon>Ascomycota</taxon>
        <taxon>Pezizomycotina</taxon>
        <taxon>Dothideomycetes</taxon>
        <taxon>Dothideomycetes incertae sedis</taxon>
        <taxon>Botryosphaeriales</taxon>
        <taxon>Botryosphaeriaceae</taxon>
        <taxon>Diplodia</taxon>
    </lineage>
</organism>
<dbReference type="Pfam" id="PF01053">
    <property type="entry name" value="Cys_Met_Meta_PP"/>
    <property type="match status" value="1"/>
</dbReference>
<sequence length="610" mass="68251">MAVATLNPENDVGETIPPLTAHAVSVSLPTWDANVGYEEGRPDVVDRMKTGYPRFFVHKSIARFAEAIAATYGLQTDSAMLFPSHAVAARCADFFHQQAPELAPSQVRIIDLVTSPEHTHPQDRVLPRVSAVLFPKDRFKIAKTFWQHSGDGVSSRRAEYCHKAFEDGLLVEKSQAGQRMCKGPRRYQKKGSVDLSAHQTAPVREPDGQDPLRFVEERFGRNLDVGFAENAKLAIQRRIAGSLTANVELEEALKLERDHERTRPVAGFSEDDVYLFPSGMSAIFNTHRIMMATLGQRKSVSYGFPYIDTLKILEKFGPGAVFYGFGSSEELDEFEKRLEGGEKFLALFCEFPGNPLLRAPDLERIRALADKFDFGVVVDETIGNFLNVHVLPFADVVVSSLTKIFSGDSNVMGGSAILNPKGRYYDLIKKTWAAEYEDNVWPEDAIFLERNSRDFISRIERINVNAEAICEVLMKHPKVKQVHYPKYSPTRAFYDRCKRPTGGYGGLLSATFYSTEDATKFFDHLDTAKGPSLGTNFTLRLVALIGVLERKTRRLTCTMNSSPYVLLAHFTELDWAASYGVESNLVRFSVGLEDTAQLVEVFNRALAAME</sequence>
<dbReference type="EMBL" id="JAKEKT020000063">
    <property type="protein sequence ID" value="KAL1639465.1"/>
    <property type="molecule type" value="Genomic_DNA"/>
</dbReference>
<evidence type="ECO:0000256" key="1">
    <source>
        <dbReference type="ARBA" id="ARBA00001933"/>
    </source>
</evidence>
<dbReference type="InterPro" id="IPR015421">
    <property type="entry name" value="PyrdxlP-dep_Trfase_major"/>
</dbReference>
<dbReference type="SUPFAM" id="SSF53383">
    <property type="entry name" value="PLP-dependent transferases"/>
    <property type="match status" value="1"/>
</dbReference>
<accession>A0ABR3TJF4</accession>
<evidence type="ECO:0000256" key="3">
    <source>
        <dbReference type="SAM" id="MobiDB-lite"/>
    </source>
</evidence>